<reference evidence="4" key="1">
    <citation type="submission" date="2021-02" db="EMBL/GenBank/DDBJ databases">
        <authorList>
            <person name="Dougan E. K."/>
            <person name="Rhodes N."/>
            <person name="Thang M."/>
            <person name="Chan C."/>
        </authorList>
    </citation>
    <scope>NUCLEOTIDE SEQUENCE</scope>
</reference>
<dbReference type="InterPro" id="IPR003877">
    <property type="entry name" value="SPRY_dom"/>
</dbReference>
<dbReference type="Pfam" id="PF12796">
    <property type="entry name" value="Ank_2"/>
    <property type="match status" value="1"/>
</dbReference>
<feature type="domain" description="SPRY" evidence="3">
    <location>
        <begin position="137"/>
        <end position="223"/>
    </location>
</feature>
<keyword evidence="2" id="KW-0040">ANK repeat</keyword>
<dbReference type="AlphaFoldDB" id="A0A812I225"/>
<evidence type="ECO:0000313" key="4">
    <source>
        <dbReference type="EMBL" id="CAE6967860.1"/>
    </source>
</evidence>
<evidence type="ECO:0000313" key="5">
    <source>
        <dbReference type="Proteomes" id="UP000604046"/>
    </source>
</evidence>
<comment type="caution">
    <text evidence="4">The sequence shown here is derived from an EMBL/GenBank/DDBJ whole genome shotgun (WGS) entry which is preliminary data.</text>
</comment>
<dbReference type="InterPro" id="IPR002110">
    <property type="entry name" value="Ankyrin_rpt"/>
</dbReference>
<protein>
    <submittedName>
        <fullName evidence="4">Kidins220 protein</fullName>
    </submittedName>
</protein>
<dbReference type="Proteomes" id="UP000604046">
    <property type="component" value="Unassembled WGS sequence"/>
</dbReference>
<name>A0A812I225_9DINO</name>
<dbReference type="CDD" id="cd11709">
    <property type="entry name" value="SPRY"/>
    <property type="match status" value="1"/>
</dbReference>
<dbReference type="EMBL" id="CAJNDS010000130">
    <property type="protein sequence ID" value="CAE6967860.1"/>
    <property type="molecule type" value="Genomic_DNA"/>
</dbReference>
<proteinExistence type="predicted"/>
<dbReference type="Pfam" id="PF00622">
    <property type="entry name" value="SPRY"/>
    <property type="match status" value="1"/>
</dbReference>
<evidence type="ECO:0000256" key="2">
    <source>
        <dbReference type="ARBA" id="ARBA00023043"/>
    </source>
</evidence>
<organism evidence="4 5">
    <name type="scientific">Symbiodinium natans</name>
    <dbReference type="NCBI Taxonomy" id="878477"/>
    <lineage>
        <taxon>Eukaryota</taxon>
        <taxon>Sar</taxon>
        <taxon>Alveolata</taxon>
        <taxon>Dinophyceae</taxon>
        <taxon>Suessiales</taxon>
        <taxon>Symbiodiniaceae</taxon>
        <taxon>Symbiodinium</taxon>
    </lineage>
</organism>
<keyword evidence="1" id="KW-0677">Repeat</keyword>
<gene>
    <name evidence="4" type="primary">kidins220</name>
    <name evidence="4" type="ORF">SNAT2548_LOCUS2301</name>
</gene>
<keyword evidence="5" id="KW-1185">Reference proteome</keyword>
<dbReference type="InterPro" id="IPR013320">
    <property type="entry name" value="ConA-like_dom_sf"/>
</dbReference>
<dbReference type="SUPFAM" id="SSF48403">
    <property type="entry name" value="Ankyrin repeat"/>
    <property type="match status" value="1"/>
</dbReference>
<sequence length="286" mass="31704">MLTCIRNGWNTTDFTAATSEGELPTFFAARAGNTEALQLLQTAGCDLGKRSHNGDLALVAAARAGQKNAVEWLLQAGSGSKIKKLDMQRAFHVACKLTQPGHRDLVSLLEEQVGASSQSHKLSRNLLKEKAGRGTGKYYHEMQLLTRFEWIQAGWATSAFEGDRDLGRHREGWCWEGWLSGIMEKSHAGKAEQVQMRPWEPGDVLGFALDYNGGKMHLSHQGTWYPEKADYFMDFEPNGRDLCLVNSGQFARCNFASLKMLGGDLGCGIRKCFLQASDGEGKRENR</sequence>
<dbReference type="PANTHER" id="PTHR24173:SF74">
    <property type="entry name" value="ANKYRIN REPEAT DOMAIN-CONTAINING PROTEIN 16"/>
    <property type="match status" value="1"/>
</dbReference>
<accession>A0A812I225</accession>
<dbReference type="InterPro" id="IPR043136">
    <property type="entry name" value="B30.2/SPRY_sf"/>
</dbReference>
<dbReference type="Gene3D" id="1.25.40.20">
    <property type="entry name" value="Ankyrin repeat-containing domain"/>
    <property type="match status" value="1"/>
</dbReference>
<dbReference type="PANTHER" id="PTHR24173">
    <property type="entry name" value="ANKYRIN REPEAT CONTAINING"/>
    <property type="match status" value="1"/>
</dbReference>
<dbReference type="SUPFAM" id="SSF49899">
    <property type="entry name" value="Concanavalin A-like lectins/glucanases"/>
    <property type="match status" value="1"/>
</dbReference>
<evidence type="ECO:0000256" key="1">
    <source>
        <dbReference type="ARBA" id="ARBA00022737"/>
    </source>
</evidence>
<evidence type="ECO:0000259" key="3">
    <source>
        <dbReference type="Pfam" id="PF00622"/>
    </source>
</evidence>
<dbReference type="InterPro" id="IPR036770">
    <property type="entry name" value="Ankyrin_rpt-contain_sf"/>
</dbReference>
<dbReference type="Gene3D" id="2.60.120.920">
    <property type="match status" value="1"/>
</dbReference>